<keyword evidence="4" id="KW-1185">Reference proteome</keyword>
<dbReference type="PANTHER" id="PTHR12459:SF6">
    <property type="entry name" value="GB|AAD46013.1"/>
    <property type="match status" value="1"/>
</dbReference>
<feature type="compositionally biased region" description="Polar residues" evidence="1">
    <location>
        <begin position="391"/>
        <end position="404"/>
    </location>
</feature>
<accession>A0A2H9TFH3</accession>
<dbReference type="STRING" id="1246581.A0A2H9TFH3"/>
<evidence type="ECO:0000313" key="3">
    <source>
        <dbReference type="EMBL" id="PJF16471.1"/>
    </source>
</evidence>
<evidence type="ECO:0000256" key="2">
    <source>
        <dbReference type="SAM" id="Phobius"/>
    </source>
</evidence>
<feature type="region of interest" description="Disordered" evidence="1">
    <location>
        <begin position="378"/>
        <end position="404"/>
    </location>
</feature>
<dbReference type="InterPro" id="IPR026749">
    <property type="entry name" value="Tmem135"/>
</dbReference>
<name>A0A2H9TFH3_9FUNG</name>
<evidence type="ECO:0008006" key="5">
    <source>
        <dbReference type="Google" id="ProtNLM"/>
    </source>
</evidence>
<gene>
    <name evidence="3" type="ORF">PSACC_03659</name>
</gene>
<dbReference type="Proteomes" id="UP000240830">
    <property type="component" value="Unassembled WGS sequence"/>
</dbReference>
<keyword evidence="2" id="KW-0812">Transmembrane</keyword>
<sequence length="404" mass="45163">MWSHVSISWWIRHVVWERKSGRSCLFFCERCCVTFVSPGPTIDGGLTGRLNILGALRISFGGTAIRFGSFVALYFALFKAVERTLERRRGKDSWNAFVGGLVGSLAIVVEKESTRWILAQYLVVRAMASAWSNFQRKHPRLDPIAYFGDAAVFALCSGQAVYNFVVRPETVDPTYSHFLTQVTQMDPAVIELFQRKIRSGYMDMSIFGGLVSKHAARGVEIPPLMGSCDTLTCSLIHPGRSCWDRILWVLYANFKMVFPMYFSLHLIPPLLFKFTKSLARINETLLNAVRNGAQSSAFMSTYVFIFQAMLCAQRNLMEAGVITGEWKMAFWWMGFISAGSIFIEKKPRHVAESGCGLLSGFGGEGMGKEHSPWRDFAAGGFDGGFDEDTSQRSVNAESYSSPNP</sequence>
<keyword evidence="2" id="KW-1133">Transmembrane helix</keyword>
<dbReference type="OrthoDB" id="291792at2759"/>
<dbReference type="EMBL" id="MTSL01000219">
    <property type="protein sequence ID" value="PJF16471.1"/>
    <property type="molecule type" value="Genomic_DNA"/>
</dbReference>
<evidence type="ECO:0000313" key="4">
    <source>
        <dbReference type="Proteomes" id="UP000240830"/>
    </source>
</evidence>
<dbReference type="PANTHER" id="PTHR12459">
    <property type="entry name" value="TRANSMEMBRANE PROTEIN 135-RELATED"/>
    <property type="match status" value="1"/>
</dbReference>
<comment type="caution">
    <text evidence="3">The sequence shown here is derived from an EMBL/GenBank/DDBJ whole genome shotgun (WGS) entry which is preliminary data.</text>
</comment>
<reference evidence="3 4" key="1">
    <citation type="submission" date="2016-10" db="EMBL/GenBank/DDBJ databases">
        <title>The genome of Paramicrosporidium saccamoebae is the missing link in understanding Cryptomycota and Microsporidia evolution.</title>
        <authorList>
            <person name="Quandt C.A."/>
            <person name="Beaudet D."/>
            <person name="Corsaro D."/>
            <person name="Michel R."/>
            <person name="Corradi N."/>
            <person name="James T."/>
        </authorList>
    </citation>
    <scope>NUCLEOTIDE SEQUENCE [LARGE SCALE GENOMIC DNA]</scope>
    <source>
        <strain evidence="3 4">KSL3</strain>
    </source>
</reference>
<feature type="transmembrane region" description="Helical" evidence="2">
    <location>
        <begin position="256"/>
        <end position="275"/>
    </location>
</feature>
<dbReference type="AlphaFoldDB" id="A0A2H9TFH3"/>
<feature type="transmembrane region" description="Helical" evidence="2">
    <location>
        <begin position="58"/>
        <end position="81"/>
    </location>
</feature>
<proteinExistence type="predicted"/>
<keyword evidence="2" id="KW-0472">Membrane</keyword>
<evidence type="ECO:0000256" key="1">
    <source>
        <dbReference type="SAM" id="MobiDB-lite"/>
    </source>
</evidence>
<organism evidence="3 4">
    <name type="scientific">Paramicrosporidium saccamoebae</name>
    <dbReference type="NCBI Taxonomy" id="1246581"/>
    <lineage>
        <taxon>Eukaryota</taxon>
        <taxon>Fungi</taxon>
        <taxon>Fungi incertae sedis</taxon>
        <taxon>Cryptomycota</taxon>
        <taxon>Cryptomycota incertae sedis</taxon>
        <taxon>Paramicrosporidium</taxon>
    </lineage>
</organism>
<protein>
    <recommendedName>
        <fullName evidence="5">Transmembrane protein 135 N-terminal domain-containing protein</fullName>
    </recommendedName>
</protein>